<organism evidence="2">
    <name type="scientific">Raoultella ornithinolytica</name>
    <name type="common">Klebsiella ornithinolytica</name>
    <dbReference type="NCBI Taxonomy" id="54291"/>
    <lineage>
        <taxon>Bacteria</taxon>
        <taxon>Pseudomonadati</taxon>
        <taxon>Pseudomonadota</taxon>
        <taxon>Gammaproteobacteria</taxon>
        <taxon>Enterobacterales</taxon>
        <taxon>Enterobacteriaceae</taxon>
        <taxon>Klebsiella/Raoultella group</taxon>
        <taxon>Raoultella</taxon>
    </lineage>
</organism>
<keyword evidence="1" id="KW-1133">Transmembrane helix</keyword>
<feature type="transmembrane region" description="Helical" evidence="1">
    <location>
        <begin position="12"/>
        <end position="30"/>
    </location>
</feature>
<dbReference type="EMBL" id="MF788070">
    <property type="protein sequence ID" value="AUF80350.1"/>
    <property type="molecule type" value="Genomic_DNA"/>
</dbReference>
<protein>
    <submittedName>
        <fullName evidence="2">Uncharacterized protein</fullName>
    </submittedName>
</protein>
<name>A0A2H4ZGI3_RAOOR</name>
<geneLocation type="plasmid" evidence="2">
    <name>p23141-2</name>
</geneLocation>
<keyword evidence="1" id="KW-0812">Transmembrane</keyword>
<reference evidence="2" key="1">
    <citation type="submission" date="2017-08" db="EMBL/GenBank/DDBJ databases">
        <title>Complete sequence of p23141-1.</title>
        <authorList>
            <person name="Feng J."/>
            <person name="Yin Z."/>
            <person name="Zeng L."/>
            <person name="Jiang X."/>
            <person name="Zhan Z."/>
            <person name="Luo W."/>
            <person name="Zhao Y."/>
            <person name="Zhou D."/>
        </authorList>
    </citation>
    <scope>NUCLEOTIDE SEQUENCE</scope>
    <source>
        <strain evidence="2">23141</strain>
        <plasmid evidence="2">p23141-2</plasmid>
    </source>
</reference>
<evidence type="ECO:0000313" key="2">
    <source>
        <dbReference type="EMBL" id="AUF80350.1"/>
    </source>
</evidence>
<sequence>MKFEMAFAEKTLGATFRVFTLMVGLLRIHFNVASSLAVMFQPVDI</sequence>
<proteinExistence type="predicted"/>
<evidence type="ECO:0000256" key="1">
    <source>
        <dbReference type="SAM" id="Phobius"/>
    </source>
</evidence>
<keyword evidence="2" id="KW-0614">Plasmid</keyword>
<accession>A0A2H4ZGI3</accession>
<dbReference type="AlphaFoldDB" id="A0A2H4ZGI3"/>
<keyword evidence="1" id="KW-0472">Membrane</keyword>